<evidence type="ECO:0000256" key="5">
    <source>
        <dbReference type="ARBA" id="ARBA00022801"/>
    </source>
</evidence>
<gene>
    <name evidence="11" type="ORF">SO802_014462</name>
</gene>
<sequence>MYNSRAQTLFLLLLLHSVLLAPLVSAQGSKWSTLSGNPPKVIANGGFSGIFPSSTQYAYNLALLVSVPDVVLWCDVQLTKDGVGICAPDLLLSNSSDIVDIYKKRNKAYLVNGVPTKGWFSVDFTFKELSTVVLTQGVYSRTNKFDGNAFPILTVQEVASTYKPPDSTTVAQSSFSNLTKSIPAIKSGSGIFTFSLTWSQILTLTPSIANPYAGYRLFRNPKYKSVGRYLTLADFLTLSKNASSLTGVLISIENAAYLAEEQRLNVIQAVKDALSKASYDNQVALRVMIQSTNSSVLQQFKDKTNYELVYKVDENIRDFANSAVGDIKKFAHAVVVSKSSVFPENNAFLTGVTDTVSKLQSFKLPVYVDSFSNEFVSQAWDFFSDATVEINSYVMGASVDGVITDYPKTAARYKRNPCLLGKNSPPYMSSVQPGSLMQFITSDYMPPAEAPFPVLNESDVVEPPMPHVSATPPSSSPGGVNPTIAPTPRNGQSKIASCFFLPYLAMLLSALFLV</sequence>
<dbReference type="Gene3D" id="3.20.20.190">
    <property type="entry name" value="Phosphatidylinositol (PI) phosphodiesterase"/>
    <property type="match status" value="2"/>
</dbReference>
<dbReference type="AlphaFoldDB" id="A0AAW2CW63"/>
<dbReference type="GO" id="GO:0006071">
    <property type="term" value="P:glycerol metabolic process"/>
    <property type="evidence" value="ECO:0007669"/>
    <property type="project" value="UniProtKB-KW"/>
</dbReference>
<evidence type="ECO:0000313" key="11">
    <source>
        <dbReference type="EMBL" id="KAL0000681.1"/>
    </source>
</evidence>
<feature type="chain" id="PRO_5043497944" description="glycerophosphodiester phosphodiesterase" evidence="9">
    <location>
        <begin position="27"/>
        <end position="514"/>
    </location>
</feature>
<dbReference type="Proteomes" id="UP001459277">
    <property type="component" value="Unassembled WGS sequence"/>
</dbReference>
<evidence type="ECO:0000256" key="2">
    <source>
        <dbReference type="ARBA" id="ARBA00012247"/>
    </source>
</evidence>
<reference evidence="11 12" key="1">
    <citation type="submission" date="2024-01" db="EMBL/GenBank/DDBJ databases">
        <title>A telomere-to-telomere, gap-free genome of sweet tea (Lithocarpus litseifolius).</title>
        <authorList>
            <person name="Zhou J."/>
        </authorList>
    </citation>
    <scope>NUCLEOTIDE SEQUENCE [LARGE SCALE GENOMIC DNA]</scope>
    <source>
        <strain evidence="11">Zhou-2022a</strain>
        <tissue evidence="11">Leaf</tissue>
    </source>
</reference>
<dbReference type="GO" id="GO:0006629">
    <property type="term" value="P:lipid metabolic process"/>
    <property type="evidence" value="ECO:0007669"/>
    <property type="project" value="InterPro"/>
</dbReference>
<evidence type="ECO:0000259" key="10">
    <source>
        <dbReference type="PROSITE" id="PS51704"/>
    </source>
</evidence>
<comment type="caution">
    <text evidence="11">The sequence shown here is derived from an EMBL/GenBank/DDBJ whole genome shotgun (WGS) entry which is preliminary data.</text>
</comment>
<dbReference type="FunFam" id="3.20.20.190:FF:000011">
    <property type="entry name" value="Glycerophosphodiester phosphodiesterase GDPDL3"/>
    <property type="match status" value="1"/>
</dbReference>
<dbReference type="SUPFAM" id="SSF51695">
    <property type="entry name" value="PLC-like phosphodiesterases"/>
    <property type="match status" value="2"/>
</dbReference>
<dbReference type="PROSITE" id="PS51704">
    <property type="entry name" value="GP_PDE"/>
    <property type="match status" value="1"/>
</dbReference>
<dbReference type="Pfam" id="PF03009">
    <property type="entry name" value="GDPD"/>
    <property type="match status" value="1"/>
</dbReference>
<dbReference type="EMBL" id="JAZDWU010000005">
    <property type="protein sequence ID" value="KAL0000681.1"/>
    <property type="molecule type" value="Genomic_DNA"/>
</dbReference>
<evidence type="ECO:0000256" key="8">
    <source>
        <dbReference type="SAM" id="MobiDB-lite"/>
    </source>
</evidence>
<accession>A0AAW2CW63</accession>
<keyword evidence="12" id="KW-1185">Reference proteome</keyword>
<protein>
    <recommendedName>
        <fullName evidence="2">glycerophosphodiester phosphodiesterase</fullName>
        <ecNumber evidence="2">3.1.4.46</ecNumber>
    </recommendedName>
</protein>
<evidence type="ECO:0000256" key="9">
    <source>
        <dbReference type="SAM" id="SignalP"/>
    </source>
</evidence>
<evidence type="ECO:0000256" key="6">
    <source>
        <dbReference type="ARBA" id="ARBA00023180"/>
    </source>
</evidence>
<feature type="region of interest" description="Disordered" evidence="8">
    <location>
        <begin position="463"/>
        <end position="484"/>
    </location>
</feature>
<dbReference type="PANTHER" id="PTHR43620:SF7">
    <property type="entry name" value="GLYCEROPHOSPHODIESTER PHOSPHODIESTERASE GDPD5-RELATED"/>
    <property type="match status" value="1"/>
</dbReference>
<evidence type="ECO:0000313" key="12">
    <source>
        <dbReference type="Proteomes" id="UP001459277"/>
    </source>
</evidence>
<feature type="signal peptide" evidence="9">
    <location>
        <begin position="1"/>
        <end position="26"/>
    </location>
</feature>
<keyword evidence="4" id="KW-0319">Glycerol metabolism</keyword>
<dbReference type="PANTHER" id="PTHR43620">
    <property type="entry name" value="GLYCEROPHOSPHORYL DIESTER PHOSPHODIESTERASE"/>
    <property type="match status" value="1"/>
</dbReference>
<dbReference type="GO" id="GO:0008889">
    <property type="term" value="F:glycerophosphodiester phosphodiesterase activity"/>
    <property type="evidence" value="ECO:0007669"/>
    <property type="project" value="UniProtKB-EC"/>
</dbReference>
<proteinExistence type="inferred from homology"/>
<organism evidence="11 12">
    <name type="scientific">Lithocarpus litseifolius</name>
    <dbReference type="NCBI Taxonomy" id="425828"/>
    <lineage>
        <taxon>Eukaryota</taxon>
        <taxon>Viridiplantae</taxon>
        <taxon>Streptophyta</taxon>
        <taxon>Embryophyta</taxon>
        <taxon>Tracheophyta</taxon>
        <taxon>Spermatophyta</taxon>
        <taxon>Magnoliopsida</taxon>
        <taxon>eudicotyledons</taxon>
        <taxon>Gunneridae</taxon>
        <taxon>Pentapetalae</taxon>
        <taxon>rosids</taxon>
        <taxon>fabids</taxon>
        <taxon>Fagales</taxon>
        <taxon>Fagaceae</taxon>
        <taxon>Lithocarpus</taxon>
    </lineage>
</organism>
<comment type="catalytic activity">
    <reaction evidence="7">
        <text>a sn-glycero-3-phosphodiester + H2O = an alcohol + sn-glycerol 3-phosphate + H(+)</text>
        <dbReference type="Rhea" id="RHEA:12969"/>
        <dbReference type="ChEBI" id="CHEBI:15377"/>
        <dbReference type="ChEBI" id="CHEBI:15378"/>
        <dbReference type="ChEBI" id="CHEBI:30879"/>
        <dbReference type="ChEBI" id="CHEBI:57597"/>
        <dbReference type="ChEBI" id="CHEBI:83408"/>
        <dbReference type="EC" id="3.1.4.46"/>
    </reaction>
</comment>
<evidence type="ECO:0000256" key="3">
    <source>
        <dbReference type="ARBA" id="ARBA00022729"/>
    </source>
</evidence>
<comment type="similarity">
    <text evidence="1">Belongs to the glycerophosphoryl diester phosphodiesterase family.</text>
</comment>
<keyword evidence="6" id="KW-0325">Glycoprotein</keyword>
<evidence type="ECO:0000256" key="1">
    <source>
        <dbReference type="ARBA" id="ARBA00007277"/>
    </source>
</evidence>
<evidence type="ECO:0000256" key="4">
    <source>
        <dbReference type="ARBA" id="ARBA00022798"/>
    </source>
</evidence>
<evidence type="ECO:0000256" key="7">
    <source>
        <dbReference type="ARBA" id="ARBA00047512"/>
    </source>
</evidence>
<name>A0AAW2CW63_9ROSI</name>
<dbReference type="EC" id="3.1.4.46" evidence="2"/>
<dbReference type="InterPro" id="IPR017946">
    <property type="entry name" value="PLC-like_Pdiesterase_TIM-brl"/>
</dbReference>
<keyword evidence="3 9" id="KW-0732">Signal</keyword>
<keyword evidence="5" id="KW-0378">Hydrolase</keyword>
<dbReference type="InterPro" id="IPR030395">
    <property type="entry name" value="GP_PDE_dom"/>
</dbReference>
<feature type="domain" description="GP-PDE" evidence="10">
    <location>
        <begin position="39"/>
        <end position="414"/>
    </location>
</feature>